<dbReference type="InterPro" id="IPR007730">
    <property type="entry name" value="SPOR-like_dom"/>
</dbReference>
<evidence type="ECO:0000313" key="4">
    <source>
        <dbReference type="Proteomes" id="UP001500547"/>
    </source>
</evidence>
<dbReference type="RefSeq" id="WP_345531069.1">
    <property type="nucleotide sequence ID" value="NZ_BAABLD010000002.1"/>
</dbReference>
<protein>
    <recommendedName>
        <fullName evidence="2">SPOR domain-containing protein</fullName>
    </recommendedName>
</protein>
<dbReference type="InterPro" id="IPR027417">
    <property type="entry name" value="P-loop_NTPase"/>
</dbReference>
<dbReference type="Gene3D" id="3.40.50.300">
    <property type="entry name" value="P-loop containing nucleotide triphosphate hydrolases"/>
    <property type="match status" value="1"/>
</dbReference>
<dbReference type="CDD" id="cd00009">
    <property type="entry name" value="AAA"/>
    <property type="match status" value="1"/>
</dbReference>
<evidence type="ECO:0000256" key="1">
    <source>
        <dbReference type="SAM" id="Phobius"/>
    </source>
</evidence>
<name>A0ABP9Q8Q4_9RHOO</name>
<sequence>MYLEHFGLSEAPFRITPQTAWFYAGAQRGALLDALLYAIAHDEGIIKISGEVGVGKTMLCRMLIERLPANVQVIYLSNPSLTPEALLKTIALELGIADTQPLTVLRQIEQALIASYEAGKRVVAIIDEAHAMPRESLEQIRLLSNLESASRKLLQLVLFGQTELDELLALREMRSLHDRITQHFALGPLAEPDVAAYLRHRLEAAGYRGPDLFNTRNARLIAQASRGLTRRINILADKTLMAAFADKTRNIAPRHVRLAAQDARYTLPPARRLALPALGVLVGISALGLLGWWWLHSKTTTPATNTISAVVAAAPAVASSEPAPGIASSPAATSVPVATSTPPPVPAALPQVSAPLATPAAPTLVPQAVTQAGLGPISAGLLQASKSHIAQAPASRFFVQIQRVSEADAASLEAFLQRLRQAIPAEQTRLYSAVIAGKTRYGVIFGDFETAKEANAAIAAMPEWLRGLGIYPRQYAALK</sequence>
<dbReference type="PROSITE" id="PS51724">
    <property type="entry name" value="SPOR"/>
    <property type="match status" value="1"/>
</dbReference>
<feature type="domain" description="SPOR" evidence="2">
    <location>
        <begin position="393"/>
        <end position="475"/>
    </location>
</feature>
<dbReference type="InterPro" id="IPR036680">
    <property type="entry name" value="SPOR-like_sf"/>
</dbReference>
<dbReference type="Proteomes" id="UP001500547">
    <property type="component" value="Unassembled WGS sequence"/>
</dbReference>
<accession>A0ABP9Q8Q4</accession>
<evidence type="ECO:0000313" key="3">
    <source>
        <dbReference type="EMBL" id="GAA5158510.1"/>
    </source>
</evidence>
<dbReference type="InterPro" id="IPR003593">
    <property type="entry name" value="AAA+_ATPase"/>
</dbReference>
<comment type="caution">
    <text evidence="3">The sequence shown here is derived from an EMBL/GenBank/DDBJ whole genome shotgun (WGS) entry which is preliminary data.</text>
</comment>
<feature type="transmembrane region" description="Helical" evidence="1">
    <location>
        <begin position="273"/>
        <end position="295"/>
    </location>
</feature>
<dbReference type="PANTHER" id="PTHR35894">
    <property type="entry name" value="GENERAL SECRETION PATHWAY PROTEIN A-RELATED"/>
    <property type="match status" value="1"/>
</dbReference>
<keyword evidence="1" id="KW-0472">Membrane</keyword>
<dbReference type="Gene3D" id="3.30.70.1070">
    <property type="entry name" value="Sporulation related repeat"/>
    <property type="match status" value="1"/>
</dbReference>
<dbReference type="EMBL" id="BAABLD010000002">
    <property type="protein sequence ID" value="GAA5158510.1"/>
    <property type="molecule type" value="Genomic_DNA"/>
</dbReference>
<keyword evidence="1" id="KW-0812">Transmembrane</keyword>
<dbReference type="Pfam" id="PF13401">
    <property type="entry name" value="AAA_22"/>
    <property type="match status" value="1"/>
</dbReference>
<dbReference type="SUPFAM" id="SSF52540">
    <property type="entry name" value="P-loop containing nucleoside triphosphate hydrolases"/>
    <property type="match status" value="1"/>
</dbReference>
<dbReference type="Pfam" id="PF05036">
    <property type="entry name" value="SPOR"/>
    <property type="match status" value="1"/>
</dbReference>
<proteinExistence type="predicted"/>
<dbReference type="SMART" id="SM00382">
    <property type="entry name" value="AAA"/>
    <property type="match status" value="1"/>
</dbReference>
<dbReference type="InterPro" id="IPR049945">
    <property type="entry name" value="AAA_22"/>
</dbReference>
<reference evidence="4" key="1">
    <citation type="journal article" date="2019" name="Int. J. Syst. Evol. Microbiol.">
        <title>The Global Catalogue of Microorganisms (GCM) 10K type strain sequencing project: providing services to taxonomists for standard genome sequencing and annotation.</title>
        <authorList>
            <consortium name="The Broad Institute Genomics Platform"/>
            <consortium name="The Broad Institute Genome Sequencing Center for Infectious Disease"/>
            <person name="Wu L."/>
            <person name="Ma J."/>
        </authorList>
    </citation>
    <scope>NUCLEOTIDE SEQUENCE [LARGE SCALE GENOMIC DNA]</scope>
    <source>
        <strain evidence="4">JCM 18715</strain>
    </source>
</reference>
<dbReference type="InterPro" id="IPR052026">
    <property type="entry name" value="ExeA_AAA_ATPase_DNA-bind"/>
</dbReference>
<gene>
    <name evidence="3" type="ORF">GCM10025770_03110</name>
</gene>
<keyword evidence="1" id="KW-1133">Transmembrane helix</keyword>
<organism evidence="3 4">
    <name type="scientific">Viridibacterium curvum</name>
    <dbReference type="NCBI Taxonomy" id="1101404"/>
    <lineage>
        <taxon>Bacteria</taxon>
        <taxon>Pseudomonadati</taxon>
        <taxon>Pseudomonadota</taxon>
        <taxon>Betaproteobacteria</taxon>
        <taxon>Rhodocyclales</taxon>
        <taxon>Rhodocyclaceae</taxon>
        <taxon>Viridibacterium</taxon>
    </lineage>
</organism>
<dbReference type="PANTHER" id="PTHR35894:SF1">
    <property type="entry name" value="PHOSPHORIBULOKINASE _ URIDINE KINASE FAMILY"/>
    <property type="match status" value="1"/>
</dbReference>
<keyword evidence="4" id="KW-1185">Reference proteome</keyword>
<evidence type="ECO:0000259" key="2">
    <source>
        <dbReference type="PROSITE" id="PS51724"/>
    </source>
</evidence>